<dbReference type="GO" id="GO:0046872">
    <property type="term" value="F:metal ion binding"/>
    <property type="evidence" value="ECO:0007669"/>
    <property type="project" value="UniProtKB-KW"/>
</dbReference>
<dbReference type="PROSITE" id="PS01011">
    <property type="entry name" value="FOLYLPOLYGLU_SYNT_1"/>
    <property type="match status" value="1"/>
</dbReference>
<dbReference type="PANTHER" id="PTHR11136:SF0">
    <property type="entry name" value="DIHYDROFOLATE SYNTHETASE-RELATED"/>
    <property type="match status" value="1"/>
</dbReference>
<comment type="catalytic activity">
    <reaction evidence="20">
        <text>10-formyltetrahydrofolyl-(gamma-L-Glu)(n) + L-glutamate + ATP = 10-formyltetrahydrofolyl-(gamma-L-Glu)(n+1) + ADP + phosphate + H(+)</text>
        <dbReference type="Rhea" id="RHEA:51904"/>
        <dbReference type="Rhea" id="RHEA-COMP:13088"/>
        <dbReference type="Rhea" id="RHEA-COMP:14300"/>
        <dbReference type="ChEBI" id="CHEBI:15378"/>
        <dbReference type="ChEBI" id="CHEBI:29985"/>
        <dbReference type="ChEBI" id="CHEBI:30616"/>
        <dbReference type="ChEBI" id="CHEBI:43474"/>
        <dbReference type="ChEBI" id="CHEBI:134413"/>
        <dbReference type="ChEBI" id="CHEBI:456216"/>
        <dbReference type="EC" id="6.3.2.17"/>
    </reaction>
</comment>
<reference evidence="26" key="1">
    <citation type="journal article" date="2023" name="Int. J. Syst. Evol. Microbiol.">
        <title>&lt;i&gt;Shewanella septentrionalis&lt;/i&gt; sp. nov. and &lt;i&gt;Shewanella holmiensis&lt;/i&gt; sp. nov., isolated from Baltic Sea water and sediments.</title>
        <authorList>
            <person name="Martin-Rodriguez A.J."/>
            <person name="Thorell K."/>
            <person name="Joffre E."/>
            <person name="Jensie-Markopoulos S."/>
            <person name="Moore E.R.B."/>
            <person name="Sjoling A."/>
        </authorList>
    </citation>
    <scope>NUCLEOTIDE SEQUENCE</scope>
    <source>
        <strain evidence="26">SP1S2-7</strain>
    </source>
</reference>
<dbReference type="PIRSF" id="PIRSF001563">
    <property type="entry name" value="Folylpolyglu_synth"/>
    <property type="match status" value="1"/>
</dbReference>
<evidence type="ECO:0000256" key="22">
    <source>
        <dbReference type="ARBA" id="ARBA00049161"/>
    </source>
</evidence>
<dbReference type="InterPro" id="IPR004101">
    <property type="entry name" value="Mur_ligase_C"/>
</dbReference>
<evidence type="ECO:0000256" key="12">
    <source>
        <dbReference type="ARBA" id="ARBA00022741"/>
    </source>
</evidence>
<evidence type="ECO:0000256" key="6">
    <source>
        <dbReference type="ARBA" id="ARBA00011245"/>
    </source>
</evidence>
<dbReference type="GO" id="GO:0004326">
    <property type="term" value="F:tetrahydrofolylpolyglutamate synthase activity"/>
    <property type="evidence" value="ECO:0007669"/>
    <property type="project" value="UniProtKB-EC"/>
</dbReference>
<comment type="function">
    <text evidence="2">Functions in two distinct reactions of the de novo folate biosynthetic pathway. Catalyzes the addition of a glutamate residue to dihydropteroate (7,8-dihydropteroate or H2Pte) to form dihydrofolate (7,8-dihydrofolate monoglutamate or H2Pte-Glu). Also catalyzes successive additions of L-glutamate to tetrahydrofolate or 10-formyltetrahydrofolate or 5,10-methylenetetrahydrofolate, leading to folylpolyglutamate derivatives.</text>
</comment>
<dbReference type="Proteomes" id="UP001155546">
    <property type="component" value="Unassembled WGS sequence"/>
</dbReference>
<keyword evidence="13 23" id="KW-0067">ATP-binding</keyword>
<evidence type="ECO:0000259" key="25">
    <source>
        <dbReference type="Pfam" id="PF08245"/>
    </source>
</evidence>
<evidence type="ECO:0000256" key="14">
    <source>
        <dbReference type="ARBA" id="ARBA00022842"/>
    </source>
</evidence>
<evidence type="ECO:0000256" key="17">
    <source>
        <dbReference type="ARBA" id="ARBA00030592"/>
    </source>
</evidence>
<comment type="similarity">
    <text evidence="5 23">Belongs to the folylpolyglutamate synthase family.</text>
</comment>
<accession>A0A9X2WQJ6</accession>
<proteinExistence type="inferred from homology"/>
<dbReference type="PANTHER" id="PTHR11136">
    <property type="entry name" value="FOLYLPOLYGLUTAMATE SYNTHASE-RELATED"/>
    <property type="match status" value="1"/>
</dbReference>
<organism evidence="26 27">
    <name type="scientific">Shewanella holmiensis</name>
    <dbReference type="NCBI Taxonomy" id="2952222"/>
    <lineage>
        <taxon>Bacteria</taxon>
        <taxon>Pseudomonadati</taxon>
        <taxon>Pseudomonadota</taxon>
        <taxon>Gammaproteobacteria</taxon>
        <taxon>Alteromonadales</taxon>
        <taxon>Shewanellaceae</taxon>
        <taxon>Shewanella</taxon>
    </lineage>
</organism>
<evidence type="ECO:0000256" key="11">
    <source>
        <dbReference type="ARBA" id="ARBA00022723"/>
    </source>
</evidence>
<dbReference type="SUPFAM" id="SSF53244">
    <property type="entry name" value="MurD-like peptide ligases, peptide-binding domain"/>
    <property type="match status" value="1"/>
</dbReference>
<evidence type="ECO:0000256" key="21">
    <source>
        <dbReference type="ARBA" id="ARBA00049035"/>
    </source>
</evidence>
<dbReference type="RefSeq" id="WP_261299838.1">
    <property type="nucleotide sequence ID" value="NZ_JAMTCD010000033.1"/>
</dbReference>
<evidence type="ECO:0000256" key="19">
    <source>
        <dbReference type="ARBA" id="ARBA00047493"/>
    </source>
</evidence>
<dbReference type="EC" id="6.3.2.12" evidence="7"/>
<keyword evidence="15" id="KW-0289">Folate biosynthesis</keyword>
<comment type="catalytic activity">
    <reaction evidence="22">
        <text>7,8-dihydropteroate + L-glutamate + ATP = 7,8-dihydrofolate + ADP + phosphate + H(+)</text>
        <dbReference type="Rhea" id="RHEA:23584"/>
        <dbReference type="ChEBI" id="CHEBI:15378"/>
        <dbReference type="ChEBI" id="CHEBI:17839"/>
        <dbReference type="ChEBI" id="CHEBI:29985"/>
        <dbReference type="ChEBI" id="CHEBI:30616"/>
        <dbReference type="ChEBI" id="CHEBI:43474"/>
        <dbReference type="ChEBI" id="CHEBI:57451"/>
        <dbReference type="ChEBI" id="CHEBI:456216"/>
        <dbReference type="EC" id="6.3.2.12"/>
    </reaction>
</comment>
<evidence type="ECO:0000256" key="16">
    <source>
        <dbReference type="ARBA" id="ARBA00030048"/>
    </source>
</evidence>
<dbReference type="EC" id="6.3.2.17" evidence="8"/>
<evidence type="ECO:0000256" key="4">
    <source>
        <dbReference type="ARBA" id="ARBA00005150"/>
    </source>
</evidence>
<comment type="cofactor">
    <cofactor evidence="1">
        <name>Mg(2+)</name>
        <dbReference type="ChEBI" id="CHEBI:18420"/>
    </cofactor>
</comment>
<dbReference type="NCBIfam" id="TIGR01499">
    <property type="entry name" value="folC"/>
    <property type="match status" value="1"/>
</dbReference>
<evidence type="ECO:0000256" key="13">
    <source>
        <dbReference type="ARBA" id="ARBA00022840"/>
    </source>
</evidence>
<evidence type="ECO:0000256" key="3">
    <source>
        <dbReference type="ARBA" id="ARBA00004799"/>
    </source>
</evidence>
<dbReference type="GO" id="GO:0046656">
    <property type="term" value="P:folic acid biosynthetic process"/>
    <property type="evidence" value="ECO:0007669"/>
    <property type="project" value="UniProtKB-KW"/>
</dbReference>
<keyword evidence="12 23" id="KW-0547">Nucleotide-binding</keyword>
<evidence type="ECO:0000256" key="10">
    <source>
        <dbReference type="ARBA" id="ARBA00022598"/>
    </source>
</evidence>
<dbReference type="Pfam" id="PF08245">
    <property type="entry name" value="Mur_ligase_M"/>
    <property type="match status" value="1"/>
</dbReference>
<evidence type="ECO:0000256" key="20">
    <source>
        <dbReference type="ARBA" id="ARBA00047808"/>
    </source>
</evidence>
<protein>
    <recommendedName>
        <fullName evidence="9">Dihydrofolate synthase/folylpolyglutamate synthase</fullName>
        <ecNumber evidence="7">6.3.2.12</ecNumber>
        <ecNumber evidence="8">6.3.2.17</ecNumber>
    </recommendedName>
    <alternativeName>
        <fullName evidence="18">Folylpoly-gamma-glutamate synthetase-dihydrofolate synthetase</fullName>
    </alternativeName>
    <alternativeName>
        <fullName evidence="16">Folylpolyglutamate synthetase</fullName>
    </alternativeName>
    <alternativeName>
        <fullName evidence="17">Tetrahydrofolylpolyglutamate synthase</fullName>
    </alternativeName>
</protein>
<gene>
    <name evidence="26" type="primary">folC</name>
    <name evidence="26" type="ORF">NE535_17260</name>
</gene>
<evidence type="ECO:0000256" key="18">
    <source>
        <dbReference type="ARBA" id="ARBA00032510"/>
    </source>
</evidence>
<evidence type="ECO:0000256" key="1">
    <source>
        <dbReference type="ARBA" id="ARBA00001946"/>
    </source>
</evidence>
<dbReference type="InterPro" id="IPR013221">
    <property type="entry name" value="Mur_ligase_cen"/>
</dbReference>
<dbReference type="GO" id="GO:0005524">
    <property type="term" value="F:ATP binding"/>
    <property type="evidence" value="ECO:0007669"/>
    <property type="project" value="UniProtKB-KW"/>
</dbReference>
<name>A0A9X2WQJ6_9GAMM</name>
<evidence type="ECO:0000259" key="24">
    <source>
        <dbReference type="Pfam" id="PF02875"/>
    </source>
</evidence>
<feature type="domain" description="Mur ligase central" evidence="25">
    <location>
        <begin position="57"/>
        <end position="232"/>
    </location>
</feature>
<comment type="catalytic activity">
    <reaction evidence="19">
        <text>(6S)-5,6,7,8-tetrahydrofolyl-(gamma-L-Glu)(n) + L-glutamate + ATP = (6S)-5,6,7,8-tetrahydrofolyl-(gamma-L-Glu)(n+1) + ADP + phosphate + H(+)</text>
        <dbReference type="Rhea" id="RHEA:10580"/>
        <dbReference type="Rhea" id="RHEA-COMP:14738"/>
        <dbReference type="Rhea" id="RHEA-COMP:14740"/>
        <dbReference type="ChEBI" id="CHEBI:15378"/>
        <dbReference type="ChEBI" id="CHEBI:29985"/>
        <dbReference type="ChEBI" id="CHEBI:30616"/>
        <dbReference type="ChEBI" id="CHEBI:43474"/>
        <dbReference type="ChEBI" id="CHEBI:141005"/>
        <dbReference type="ChEBI" id="CHEBI:456216"/>
        <dbReference type="EC" id="6.3.2.17"/>
    </reaction>
</comment>
<evidence type="ECO:0000256" key="5">
    <source>
        <dbReference type="ARBA" id="ARBA00008276"/>
    </source>
</evidence>
<evidence type="ECO:0000256" key="2">
    <source>
        <dbReference type="ARBA" id="ARBA00002714"/>
    </source>
</evidence>
<sequence>MDTIKTLMPGHQANLDQWLDYLLAIHPSEIDMGLARVSEVAGRLGLMDLAPAQVITVAGTNGKGTTCAMLESVLIQSGKTVGVYSSPHLLRYNERVRINQKDCLDEQFIEAFMAIEQARTDISLTFFEYATLAGLYLFKQAKLDVIILEVGLGGRLDATNMIDSTATIITSIDLDHQEYLGNTRELVGREKAGVCRSHCISIVGEPNLPHSVTEYAQKIACQLLRVGHEFEYQLNGDSWLFSTQAQQLTSLTVPSLPLANAACVVALINQIWPQISISDINRGLALATLPGRLECVSQAPLVLLDVAHNPHAAKYLAVQLRQKLAQKANVSAKVIALCGMLKDKDIAGVFAELIAVVDQWNLVTLSTERGATSTQLQHHLLTVEPAQATSENKLNINTFDDIDDAWQSISTTIQPDDVVIVFGSFYTVAAFKSKL</sequence>
<comment type="subunit">
    <text evidence="6">Monomer.</text>
</comment>
<dbReference type="InterPro" id="IPR036615">
    <property type="entry name" value="Mur_ligase_C_dom_sf"/>
</dbReference>
<dbReference type="InterPro" id="IPR018109">
    <property type="entry name" value="Folylpolyglutamate_synth_CS"/>
</dbReference>
<comment type="pathway">
    <text evidence="3">Cofactor biosynthesis; tetrahydrofolate biosynthesis; 7,8-dihydrofolate from 2-amino-4-hydroxy-6-hydroxymethyl-7,8-dihydropteridine diphosphate and 4-aminobenzoate: step 2/2.</text>
</comment>
<comment type="pathway">
    <text evidence="4">Cofactor biosynthesis; tetrahydrofolylpolyglutamate biosynthesis.</text>
</comment>
<dbReference type="PROSITE" id="PS01012">
    <property type="entry name" value="FOLYLPOLYGLU_SYNT_2"/>
    <property type="match status" value="1"/>
</dbReference>
<keyword evidence="14" id="KW-0460">Magnesium</keyword>
<dbReference type="GO" id="GO:0005737">
    <property type="term" value="C:cytoplasm"/>
    <property type="evidence" value="ECO:0007669"/>
    <property type="project" value="TreeGrafter"/>
</dbReference>
<dbReference type="NCBIfam" id="NF008101">
    <property type="entry name" value="PRK10846.1"/>
    <property type="match status" value="1"/>
</dbReference>
<dbReference type="FunFam" id="3.40.1190.10:FF:000004">
    <property type="entry name" value="Dihydrofolate synthase/folylpolyglutamate synthase"/>
    <property type="match status" value="1"/>
</dbReference>
<dbReference type="Gene3D" id="3.90.190.20">
    <property type="entry name" value="Mur ligase, C-terminal domain"/>
    <property type="match status" value="1"/>
</dbReference>
<dbReference type="Gene3D" id="3.40.1190.10">
    <property type="entry name" value="Mur-like, catalytic domain"/>
    <property type="match status" value="1"/>
</dbReference>
<dbReference type="InterPro" id="IPR036565">
    <property type="entry name" value="Mur-like_cat_sf"/>
</dbReference>
<evidence type="ECO:0000256" key="15">
    <source>
        <dbReference type="ARBA" id="ARBA00022909"/>
    </source>
</evidence>
<evidence type="ECO:0000256" key="9">
    <source>
        <dbReference type="ARBA" id="ARBA00019357"/>
    </source>
</evidence>
<keyword evidence="11" id="KW-0479">Metal-binding</keyword>
<feature type="domain" description="Mur ligase C-terminal" evidence="24">
    <location>
        <begin position="291"/>
        <end position="425"/>
    </location>
</feature>
<comment type="catalytic activity">
    <reaction evidence="21">
        <text>(6R)-5,10-methylenetetrahydrofolyl-(gamma-L-Glu)(n) + L-glutamate + ATP = (6R)-5,10-methylenetetrahydrofolyl-(gamma-L-Glu)(n+1) + ADP + phosphate + H(+)</text>
        <dbReference type="Rhea" id="RHEA:51912"/>
        <dbReference type="Rhea" id="RHEA-COMP:13257"/>
        <dbReference type="Rhea" id="RHEA-COMP:13258"/>
        <dbReference type="ChEBI" id="CHEBI:15378"/>
        <dbReference type="ChEBI" id="CHEBI:29985"/>
        <dbReference type="ChEBI" id="CHEBI:30616"/>
        <dbReference type="ChEBI" id="CHEBI:43474"/>
        <dbReference type="ChEBI" id="CHEBI:136572"/>
        <dbReference type="ChEBI" id="CHEBI:456216"/>
        <dbReference type="EC" id="6.3.2.17"/>
    </reaction>
</comment>
<dbReference type="SUPFAM" id="SSF53623">
    <property type="entry name" value="MurD-like peptide ligases, catalytic domain"/>
    <property type="match status" value="1"/>
</dbReference>
<evidence type="ECO:0000256" key="23">
    <source>
        <dbReference type="PIRNR" id="PIRNR001563"/>
    </source>
</evidence>
<evidence type="ECO:0000256" key="7">
    <source>
        <dbReference type="ARBA" id="ARBA00013023"/>
    </source>
</evidence>
<evidence type="ECO:0000256" key="8">
    <source>
        <dbReference type="ARBA" id="ARBA00013025"/>
    </source>
</evidence>
<dbReference type="GO" id="GO:0008841">
    <property type="term" value="F:dihydrofolate synthase activity"/>
    <property type="evidence" value="ECO:0007669"/>
    <property type="project" value="UniProtKB-EC"/>
</dbReference>
<dbReference type="InterPro" id="IPR001645">
    <property type="entry name" value="Folylpolyglutamate_synth"/>
</dbReference>
<evidence type="ECO:0000313" key="27">
    <source>
        <dbReference type="Proteomes" id="UP001155546"/>
    </source>
</evidence>
<keyword evidence="10 23" id="KW-0436">Ligase</keyword>
<evidence type="ECO:0000313" key="26">
    <source>
        <dbReference type="EMBL" id="MCT7943508.1"/>
    </source>
</evidence>
<dbReference type="AlphaFoldDB" id="A0A9X2WQJ6"/>
<dbReference type="Pfam" id="PF02875">
    <property type="entry name" value="Mur_ligase_C"/>
    <property type="match status" value="1"/>
</dbReference>
<keyword evidence="27" id="KW-1185">Reference proteome</keyword>
<dbReference type="EMBL" id="JAMTCD010000033">
    <property type="protein sequence ID" value="MCT7943508.1"/>
    <property type="molecule type" value="Genomic_DNA"/>
</dbReference>
<comment type="caution">
    <text evidence="26">The sequence shown here is derived from an EMBL/GenBank/DDBJ whole genome shotgun (WGS) entry which is preliminary data.</text>
</comment>